<dbReference type="RefSeq" id="WP_305107526.1">
    <property type="nucleotide sequence ID" value="NZ_JAUTWS010000054.1"/>
</dbReference>
<dbReference type="Proteomes" id="UP001243009">
    <property type="component" value="Unassembled WGS sequence"/>
</dbReference>
<reference evidence="2 3" key="1">
    <citation type="submission" date="2023-08" db="EMBL/GenBank/DDBJ databases">
        <title>The draft genome sequence of Paracraurococcus sp. LOR1-02.</title>
        <authorList>
            <person name="Kingkaew E."/>
            <person name="Tanasupawat S."/>
        </authorList>
    </citation>
    <scope>NUCLEOTIDE SEQUENCE [LARGE SCALE GENOMIC DNA]</scope>
    <source>
        <strain evidence="2 3">LOR1-02</strain>
    </source>
</reference>
<dbReference type="InterPro" id="IPR036388">
    <property type="entry name" value="WH-like_DNA-bd_sf"/>
</dbReference>
<comment type="caution">
    <text evidence="2">The sequence shown here is derived from an EMBL/GenBank/DDBJ whole genome shotgun (WGS) entry which is preliminary data.</text>
</comment>
<dbReference type="InterPro" id="IPR039422">
    <property type="entry name" value="MarR/SlyA-like"/>
</dbReference>
<dbReference type="Pfam" id="PF12802">
    <property type="entry name" value="MarR_2"/>
    <property type="match status" value="1"/>
</dbReference>
<sequence length="210" mass="22701">MPRQTAAARPAARKASTAASASRPVALTITRPELLVDGSDFAFRKLVHGLFAFLARHEAVREGHGSVIGLAGIEYTVLISINHLAHQGDVSVRTVADHLHLSGAFVTTITNKLSARGLITKEVDPLDRRRVCLLVSAHGRDLLDRLAPTQRQVNDVQFGCLNAKEFHQLLDIVERLVESSDKAVALQRYLSESAGPAPLPKPAGSRRRGG</sequence>
<dbReference type="Gene3D" id="1.10.10.10">
    <property type="entry name" value="Winged helix-like DNA-binding domain superfamily/Winged helix DNA-binding domain"/>
    <property type="match status" value="1"/>
</dbReference>
<evidence type="ECO:0000313" key="3">
    <source>
        <dbReference type="Proteomes" id="UP001243009"/>
    </source>
</evidence>
<dbReference type="InterPro" id="IPR000835">
    <property type="entry name" value="HTH_MarR-typ"/>
</dbReference>
<dbReference type="InterPro" id="IPR036390">
    <property type="entry name" value="WH_DNA-bd_sf"/>
</dbReference>
<protein>
    <submittedName>
        <fullName evidence="2">MarR family winged helix-turn-helix transcriptional regulator</fullName>
    </submittedName>
</protein>
<evidence type="ECO:0000259" key="1">
    <source>
        <dbReference type="PROSITE" id="PS50995"/>
    </source>
</evidence>
<organism evidence="2 3">
    <name type="scientific">Paracraurococcus lichenis</name>
    <dbReference type="NCBI Taxonomy" id="3064888"/>
    <lineage>
        <taxon>Bacteria</taxon>
        <taxon>Pseudomonadati</taxon>
        <taxon>Pseudomonadota</taxon>
        <taxon>Alphaproteobacteria</taxon>
        <taxon>Acetobacterales</taxon>
        <taxon>Roseomonadaceae</taxon>
        <taxon>Paracraurococcus</taxon>
    </lineage>
</organism>
<dbReference type="PROSITE" id="PS50995">
    <property type="entry name" value="HTH_MARR_2"/>
    <property type="match status" value="1"/>
</dbReference>
<dbReference type="SMART" id="SM00347">
    <property type="entry name" value="HTH_MARR"/>
    <property type="match status" value="1"/>
</dbReference>
<feature type="domain" description="HTH marR-type" evidence="1">
    <location>
        <begin position="40"/>
        <end position="178"/>
    </location>
</feature>
<dbReference type="PANTHER" id="PTHR33164:SF43">
    <property type="entry name" value="HTH-TYPE TRANSCRIPTIONAL REPRESSOR YETL"/>
    <property type="match status" value="1"/>
</dbReference>
<dbReference type="SUPFAM" id="SSF46785">
    <property type="entry name" value="Winged helix' DNA-binding domain"/>
    <property type="match status" value="1"/>
</dbReference>
<dbReference type="EMBL" id="JAUTWS010000054">
    <property type="protein sequence ID" value="MDO9712670.1"/>
    <property type="molecule type" value="Genomic_DNA"/>
</dbReference>
<gene>
    <name evidence="2" type="ORF">Q7A36_30325</name>
</gene>
<evidence type="ECO:0000313" key="2">
    <source>
        <dbReference type="EMBL" id="MDO9712670.1"/>
    </source>
</evidence>
<dbReference type="PANTHER" id="PTHR33164">
    <property type="entry name" value="TRANSCRIPTIONAL REGULATOR, MARR FAMILY"/>
    <property type="match status" value="1"/>
</dbReference>
<keyword evidence="3" id="KW-1185">Reference proteome</keyword>
<name>A0ABT9E9C5_9PROT</name>
<accession>A0ABT9E9C5</accession>
<proteinExistence type="predicted"/>